<evidence type="ECO:0000313" key="5">
    <source>
        <dbReference type="Proteomes" id="UP000538666"/>
    </source>
</evidence>
<keyword evidence="4" id="KW-0032">Aminotransferase</keyword>
<dbReference type="PANTHER" id="PTHR30244">
    <property type="entry name" value="TRANSAMINASE"/>
    <property type="match status" value="1"/>
</dbReference>
<dbReference type="GO" id="GO:0000271">
    <property type="term" value="P:polysaccharide biosynthetic process"/>
    <property type="evidence" value="ECO:0007669"/>
    <property type="project" value="TreeGrafter"/>
</dbReference>
<protein>
    <submittedName>
        <fullName evidence="4">Perosamine synthetase</fullName>
        <ecNumber evidence="4">2.6.1.102</ecNumber>
    </submittedName>
</protein>
<dbReference type="InterPro" id="IPR015424">
    <property type="entry name" value="PyrdxlP-dep_Trfase"/>
</dbReference>
<reference evidence="4 5" key="1">
    <citation type="submission" date="2020-08" db="EMBL/GenBank/DDBJ databases">
        <title>Genomic Encyclopedia of Type Strains, Phase IV (KMG-IV): sequencing the most valuable type-strain genomes for metagenomic binning, comparative biology and taxonomic classification.</title>
        <authorList>
            <person name="Goeker M."/>
        </authorList>
    </citation>
    <scope>NUCLEOTIDE SEQUENCE [LARGE SCALE GENOMIC DNA]</scope>
    <source>
        <strain evidence="4 5">DSM 103733</strain>
    </source>
</reference>
<accession>A0A841JU02</accession>
<gene>
    <name evidence="4" type="ORF">HNQ77_002782</name>
</gene>
<dbReference type="Gene3D" id="3.40.640.10">
    <property type="entry name" value="Type I PLP-dependent aspartate aminotransferase-like (Major domain)"/>
    <property type="match status" value="1"/>
</dbReference>
<dbReference type="Gene3D" id="3.90.1150.10">
    <property type="entry name" value="Aspartate Aminotransferase, domain 1"/>
    <property type="match status" value="1"/>
</dbReference>
<evidence type="ECO:0000256" key="2">
    <source>
        <dbReference type="PIRSR" id="PIRSR000390-2"/>
    </source>
</evidence>
<dbReference type="CDD" id="cd00616">
    <property type="entry name" value="AHBA_syn"/>
    <property type="match status" value="1"/>
</dbReference>
<dbReference type="Pfam" id="PF01041">
    <property type="entry name" value="DegT_DnrJ_EryC1"/>
    <property type="match status" value="1"/>
</dbReference>
<name>A0A841JU02_9BACT</name>
<sequence length="371" mass="41225">MKIPLSQPDITEAEIEAVTAVLRTSRLSLGPKLEEFEHAMASYVGMPHAVAVNSGTSGLHLCVRALGIGDEDEVIVPSFTFIAAANAIRYERARPVFVDIEPHTLNLDPEKIEAAITPRTRAIMAVHSFGVPLPIDAILAIAKRHDLFVIEDACEAVGAEYKGCQAGSFGHAAVFAFYPNKQVTTGEGGMIVTGDVALACRMRALRNQGRYDSDDWFQHQEIGYNYRISEINCALGIEQLKRISEILSRREEVAKAYHRELEDIRELILPPIHVAGSRISWFVYVVRLAGNFTAHHRDKLMSYLQSEGIGCARYFAPIHLQPSYAEWRETHLPVTESESARTLALPFFNRLSQAQISEVGKALRSGLRMLD</sequence>
<comment type="similarity">
    <text evidence="3">Belongs to the DegT/DnrJ/EryC1 family.</text>
</comment>
<keyword evidence="5" id="KW-1185">Reference proteome</keyword>
<dbReference type="GO" id="GO:0102933">
    <property type="term" value="F:GDP-4-dehydro-6-deoxy-D-mannose-4-aminotransferase activity"/>
    <property type="evidence" value="ECO:0007669"/>
    <property type="project" value="UniProtKB-EC"/>
</dbReference>
<dbReference type="PANTHER" id="PTHR30244:SF39">
    <property type="entry name" value="BLR3650 PROTEIN"/>
    <property type="match status" value="1"/>
</dbReference>
<evidence type="ECO:0000256" key="1">
    <source>
        <dbReference type="PIRSR" id="PIRSR000390-1"/>
    </source>
</evidence>
<feature type="active site" description="Proton acceptor" evidence="1">
    <location>
        <position position="181"/>
    </location>
</feature>
<dbReference type="InterPro" id="IPR000653">
    <property type="entry name" value="DegT/StrS_aminotransferase"/>
</dbReference>
<dbReference type="EC" id="2.6.1.102" evidence="4"/>
<organism evidence="4 5">
    <name type="scientific">Silvibacterium bohemicum</name>
    <dbReference type="NCBI Taxonomy" id="1577686"/>
    <lineage>
        <taxon>Bacteria</taxon>
        <taxon>Pseudomonadati</taxon>
        <taxon>Acidobacteriota</taxon>
        <taxon>Terriglobia</taxon>
        <taxon>Terriglobales</taxon>
        <taxon>Acidobacteriaceae</taxon>
        <taxon>Silvibacterium</taxon>
    </lineage>
</organism>
<evidence type="ECO:0000313" key="4">
    <source>
        <dbReference type="EMBL" id="MBB6144826.1"/>
    </source>
</evidence>
<dbReference type="Proteomes" id="UP000538666">
    <property type="component" value="Unassembled WGS sequence"/>
</dbReference>
<evidence type="ECO:0000256" key="3">
    <source>
        <dbReference type="RuleBase" id="RU004508"/>
    </source>
</evidence>
<dbReference type="EMBL" id="JACHEK010000005">
    <property type="protein sequence ID" value="MBB6144826.1"/>
    <property type="molecule type" value="Genomic_DNA"/>
</dbReference>
<proteinExistence type="inferred from homology"/>
<dbReference type="PIRSF" id="PIRSF000390">
    <property type="entry name" value="PLP_StrS"/>
    <property type="match status" value="1"/>
</dbReference>
<keyword evidence="2 3" id="KW-0663">Pyridoxal phosphate</keyword>
<dbReference type="AlphaFoldDB" id="A0A841JU02"/>
<dbReference type="OrthoDB" id="9810913at2"/>
<dbReference type="InterPro" id="IPR015422">
    <property type="entry name" value="PyrdxlP-dep_Trfase_small"/>
</dbReference>
<dbReference type="SUPFAM" id="SSF53383">
    <property type="entry name" value="PLP-dependent transferases"/>
    <property type="match status" value="1"/>
</dbReference>
<dbReference type="RefSeq" id="WP_050059612.1">
    <property type="nucleotide sequence ID" value="NZ_JACHEK010000005.1"/>
</dbReference>
<dbReference type="GO" id="GO:0030170">
    <property type="term" value="F:pyridoxal phosphate binding"/>
    <property type="evidence" value="ECO:0007669"/>
    <property type="project" value="TreeGrafter"/>
</dbReference>
<dbReference type="InterPro" id="IPR015421">
    <property type="entry name" value="PyrdxlP-dep_Trfase_major"/>
</dbReference>
<feature type="modified residue" description="N6-(pyridoxal phosphate)lysine" evidence="2">
    <location>
        <position position="181"/>
    </location>
</feature>
<comment type="caution">
    <text evidence="4">The sequence shown here is derived from an EMBL/GenBank/DDBJ whole genome shotgun (WGS) entry which is preliminary data.</text>
</comment>
<keyword evidence="4" id="KW-0808">Transferase</keyword>